<proteinExistence type="predicted"/>
<dbReference type="InterPro" id="IPR000843">
    <property type="entry name" value="HTH_LacI"/>
</dbReference>
<keyword evidence="2" id="KW-0238">DNA-binding</keyword>
<evidence type="ECO:0000256" key="3">
    <source>
        <dbReference type="ARBA" id="ARBA00023163"/>
    </source>
</evidence>
<gene>
    <name evidence="5" type="ORF">K8U72_04545</name>
</gene>
<dbReference type="GO" id="GO:0000976">
    <property type="term" value="F:transcription cis-regulatory region binding"/>
    <property type="evidence" value="ECO:0007669"/>
    <property type="project" value="TreeGrafter"/>
</dbReference>
<reference evidence="5" key="2">
    <citation type="submission" date="2021-09" db="EMBL/GenBank/DDBJ databases">
        <authorList>
            <person name="Gilroy R."/>
        </authorList>
    </citation>
    <scope>NUCLEOTIDE SEQUENCE</scope>
    <source>
        <strain evidence="5">CHK124-7917</strain>
    </source>
</reference>
<dbReference type="SMART" id="SM00354">
    <property type="entry name" value="HTH_LACI"/>
    <property type="match status" value="1"/>
</dbReference>
<evidence type="ECO:0000256" key="1">
    <source>
        <dbReference type="ARBA" id="ARBA00023015"/>
    </source>
</evidence>
<evidence type="ECO:0000313" key="5">
    <source>
        <dbReference type="EMBL" id="HJF45037.1"/>
    </source>
</evidence>
<accession>A0A921KKV0</accession>
<dbReference type="Pfam" id="PF00356">
    <property type="entry name" value="LacI"/>
    <property type="match status" value="1"/>
</dbReference>
<dbReference type="SUPFAM" id="SSF53822">
    <property type="entry name" value="Periplasmic binding protein-like I"/>
    <property type="match status" value="1"/>
</dbReference>
<dbReference type="Gene3D" id="1.10.260.40">
    <property type="entry name" value="lambda repressor-like DNA-binding domains"/>
    <property type="match status" value="1"/>
</dbReference>
<dbReference type="EMBL" id="DYWQ01000067">
    <property type="protein sequence ID" value="HJF45037.1"/>
    <property type="molecule type" value="Genomic_DNA"/>
</dbReference>
<dbReference type="Proteomes" id="UP000697330">
    <property type="component" value="Unassembled WGS sequence"/>
</dbReference>
<dbReference type="RefSeq" id="WP_274958920.1">
    <property type="nucleotide sequence ID" value="NZ_DYWQ01000067.1"/>
</dbReference>
<dbReference type="PANTHER" id="PTHR30146:SF109">
    <property type="entry name" value="HTH-TYPE TRANSCRIPTIONAL REGULATOR GALS"/>
    <property type="match status" value="1"/>
</dbReference>
<reference evidence="5" key="1">
    <citation type="journal article" date="2021" name="PeerJ">
        <title>Extensive microbial diversity within the chicken gut microbiome revealed by metagenomics and culture.</title>
        <authorList>
            <person name="Gilroy R."/>
            <person name="Ravi A."/>
            <person name="Getino M."/>
            <person name="Pursley I."/>
            <person name="Horton D.L."/>
            <person name="Alikhan N.F."/>
            <person name="Baker D."/>
            <person name="Gharbi K."/>
            <person name="Hall N."/>
            <person name="Watson M."/>
            <person name="Adriaenssens E.M."/>
            <person name="Foster-Nyarko E."/>
            <person name="Jarju S."/>
            <person name="Secka A."/>
            <person name="Antonio M."/>
            <person name="Oren A."/>
            <person name="Chaudhuri R.R."/>
            <person name="La Ragione R."/>
            <person name="Hildebrand F."/>
            <person name="Pallen M.J."/>
        </authorList>
    </citation>
    <scope>NUCLEOTIDE SEQUENCE</scope>
    <source>
        <strain evidence="5">CHK124-7917</strain>
    </source>
</reference>
<keyword evidence="3" id="KW-0804">Transcription</keyword>
<evidence type="ECO:0000256" key="2">
    <source>
        <dbReference type="ARBA" id="ARBA00023125"/>
    </source>
</evidence>
<dbReference type="AlphaFoldDB" id="A0A921KKV0"/>
<dbReference type="CDD" id="cd06267">
    <property type="entry name" value="PBP1_LacI_sugar_binding-like"/>
    <property type="match status" value="1"/>
</dbReference>
<dbReference type="InterPro" id="IPR046335">
    <property type="entry name" value="LacI/GalR-like_sensor"/>
</dbReference>
<dbReference type="PANTHER" id="PTHR30146">
    <property type="entry name" value="LACI-RELATED TRANSCRIPTIONAL REPRESSOR"/>
    <property type="match status" value="1"/>
</dbReference>
<dbReference type="Gene3D" id="3.40.50.2300">
    <property type="match status" value="2"/>
</dbReference>
<keyword evidence="1" id="KW-0805">Transcription regulation</keyword>
<dbReference type="InterPro" id="IPR010982">
    <property type="entry name" value="Lambda_DNA-bd_dom_sf"/>
</dbReference>
<dbReference type="GO" id="GO:0003700">
    <property type="term" value="F:DNA-binding transcription factor activity"/>
    <property type="evidence" value="ECO:0007669"/>
    <property type="project" value="TreeGrafter"/>
</dbReference>
<evidence type="ECO:0000313" key="6">
    <source>
        <dbReference type="Proteomes" id="UP000697330"/>
    </source>
</evidence>
<comment type="caution">
    <text evidence="5">The sequence shown here is derived from an EMBL/GenBank/DDBJ whole genome shotgun (WGS) entry which is preliminary data.</text>
</comment>
<feature type="domain" description="HTH lacI-type" evidence="4">
    <location>
        <begin position="1"/>
        <end position="55"/>
    </location>
</feature>
<dbReference type="Pfam" id="PF13377">
    <property type="entry name" value="Peripla_BP_3"/>
    <property type="match status" value="1"/>
</dbReference>
<dbReference type="InterPro" id="IPR028082">
    <property type="entry name" value="Peripla_BP_I"/>
</dbReference>
<name>A0A921KKV0_9ACTN</name>
<protein>
    <submittedName>
        <fullName evidence="5">LacI family transcriptional regulator</fullName>
    </submittedName>
</protein>
<evidence type="ECO:0000259" key="4">
    <source>
        <dbReference type="PROSITE" id="PS50932"/>
    </source>
</evidence>
<organism evidence="5 6">
    <name type="scientific">Thermophilibacter provencensis</name>
    <dbReference type="NCBI Taxonomy" id="1852386"/>
    <lineage>
        <taxon>Bacteria</taxon>
        <taxon>Bacillati</taxon>
        <taxon>Actinomycetota</taxon>
        <taxon>Coriobacteriia</taxon>
        <taxon>Coriobacteriales</taxon>
        <taxon>Atopobiaceae</taxon>
        <taxon>Thermophilibacter</taxon>
    </lineage>
</organism>
<dbReference type="SUPFAM" id="SSF47413">
    <property type="entry name" value="lambda repressor-like DNA-binding domains"/>
    <property type="match status" value="1"/>
</dbReference>
<dbReference type="CDD" id="cd01392">
    <property type="entry name" value="HTH_LacI"/>
    <property type="match status" value="1"/>
</dbReference>
<sequence length="334" mass="36624">MDIRDIAERSGYGVGTVSRVINGQPNVSDRARKRILAVMEECGYEPNSNARYLKMRSQTPVAVFVMGVGNRMFDDILGPLQAALAREEEEIVVTYLTGEVDEVRAAIDYQQARHPKGMVFLGGELESFRASFHEIEAPSVLVTANAEQLGFANLSSVTIDNVAAARSAVAHLLERGHRRVGIVGGNRTSGQIGELRLRGAEQALREHGIELDYERDYEPCDFIERGGHEATLRLLERSEDLTAIFALGDVVAFGALRAIADRGLSVPGDVSLVGFDDTAFSQYAIPRITTVRQDAARLAERAARILLDAMRDGSPASHELVDFELVERESVRSL</sequence>
<dbReference type="PROSITE" id="PS50932">
    <property type="entry name" value="HTH_LACI_2"/>
    <property type="match status" value="1"/>
</dbReference>